<sequence length="791" mass="87603">MVTQETDSRSYIGSVPFKANSGGSFSFTIRFQRSVRDDWHWFSETVDGKLGNGVVLVTSPEHTASVANPTSFDGIFESFDPGWKVETFFGTSGSPNITFDVSLSIPSTEFESTRSLGRPVQLDRYYALEKQSSPWIQPEHGSRSYTCGRDALLVGMKRTDGLHVAILGVADLASGCASVVSSGEGGEMKCRTRNDKGAEGKHRLIVGVSESHEGAVKLCFDRLRRTITYGIPGRVEEADMGVIDVKRAQNWYDGLTYCTWNSLGPKLSEQRILDALADLDKSGIMISTLIIDDNWQTRDDANRWLRFEADPVAFPKGLAHTTAAIRKRFPHIRNIIVWHAMLGYWEGFSPDGEIAKNYKVTRMYWHGGWPVHVVDPVPDPEGKEEVQRLYDDFYRFLSESGVDGVKCDVQCAINEFDKPHDRFAVTKAYQDAFEAASIKHFGRKVIYCMAMQPYIMQNALLSKNAITAVLRNSDDFFPDIADSHAWHIFANAHNSIYTGQLNCLPDWDMFQTTLKSNFSRAHALARVISGGPVYITDTPGLHDLGIVNGMCARMVDGSGNHIVTRLATGPSVVDPYINKHRITWLRNSHGANGYARIIAGFNTGAVSLLERIHEGNIDTLLGFDKGASDPTQQYLIISPRTIGEITENIVVTRPFYLPSITPIEITFEPMDSVLLSLIPVYPTSDTETMAVLGLTNQLCAPAAVIETIVSMYDDDGSGLERITIQLRLSALGTLSIWLSDAQSRSTDQILVLVNGAAFGVDHIELKDNRLQINLLDAPPSENGEVRVTIML</sequence>
<dbReference type="InterPro" id="IPR017853">
    <property type="entry name" value="GH"/>
</dbReference>
<name>A0A3N4IBH4_ASCIM</name>
<proteinExistence type="inferred from homology"/>
<accession>A0A3N4IBH4</accession>
<keyword evidence="5" id="KW-0378">Hydrolase</keyword>
<comment type="similarity">
    <text evidence="2">Belongs to the glycosyl hydrolases 36 family.</text>
</comment>
<comment type="catalytic activity">
    <reaction evidence="1">
        <text>Hydrolysis of terminal, non-reducing alpha-D-galactose residues in alpha-D-galactosides, including galactose oligosaccharides, galactomannans and galactolipids.</text>
        <dbReference type="EC" id="3.2.1.22"/>
    </reaction>
</comment>
<comment type="catalytic activity">
    <reaction evidence="4">
        <text>alpha-D-galactosyl-(1-&gt;3)-1D-myo-inositol + sucrose = raffinose + myo-inositol</text>
        <dbReference type="Rhea" id="RHEA:20161"/>
        <dbReference type="ChEBI" id="CHEBI:16634"/>
        <dbReference type="ChEBI" id="CHEBI:17268"/>
        <dbReference type="ChEBI" id="CHEBI:17505"/>
        <dbReference type="ChEBI" id="CHEBI:17992"/>
        <dbReference type="EC" id="2.4.1.82"/>
    </reaction>
</comment>
<dbReference type="SUPFAM" id="SSF51445">
    <property type="entry name" value="(Trans)glycosidases"/>
    <property type="match status" value="1"/>
</dbReference>
<keyword evidence="6" id="KW-1185">Reference proteome</keyword>
<evidence type="ECO:0000256" key="2">
    <source>
        <dbReference type="ARBA" id="ARBA00007240"/>
    </source>
</evidence>
<protein>
    <submittedName>
        <fullName evidence="5">Glycoside hydrolase</fullName>
    </submittedName>
</protein>
<evidence type="ECO:0000256" key="1">
    <source>
        <dbReference type="ARBA" id="ARBA00001255"/>
    </source>
</evidence>
<reference evidence="5 6" key="1">
    <citation type="journal article" date="2018" name="Nat. Ecol. Evol.">
        <title>Pezizomycetes genomes reveal the molecular basis of ectomycorrhizal truffle lifestyle.</title>
        <authorList>
            <person name="Murat C."/>
            <person name="Payen T."/>
            <person name="Noel B."/>
            <person name="Kuo A."/>
            <person name="Morin E."/>
            <person name="Chen J."/>
            <person name="Kohler A."/>
            <person name="Krizsan K."/>
            <person name="Balestrini R."/>
            <person name="Da Silva C."/>
            <person name="Montanini B."/>
            <person name="Hainaut M."/>
            <person name="Levati E."/>
            <person name="Barry K.W."/>
            <person name="Belfiori B."/>
            <person name="Cichocki N."/>
            <person name="Clum A."/>
            <person name="Dockter R.B."/>
            <person name="Fauchery L."/>
            <person name="Guy J."/>
            <person name="Iotti M."/>
            <person name="Le Tacon F."/>
            <person name="Lindquist E.A."/>
            <person name="Lipzen A."/>
            <person name="Malagnac F."/>
            <person name="Mello A."/>
            <person name="Molinier V."/>
            <person name="Miyauchi S."/>
            <person name="Poulain J."/>
            <person name="Riccioni C."/>
            <person name="Rubini A."/>
            <person name="Sitrit Y."/>
            <person name="Splivallo R."/>
            <person name="Traeger S."/>
            <person name="Wang M."/>
            <person name="Zifcakova L."/>
            <person name="Wipf D."/>
            <person name="Zambonelli A."/>
            <person name="Paolocci F."/>
            <person name="Nowrousian M."/>
            <person name="Ottonello S."/>
            <person name="Baldrian P."/>
            <person name="Spatafora J.W."/>
            <person name="Henrissat B."/>
            <person name="Nagy L.G."/>
            <person name="Aury J.M."/>
            <person name="Wincker P."/>
            <person name="Grigoriev I.V."/>
            <person name="Bonfante P."/>
            <person name="Martin F.M."/>
        </authorList>
    </citation>
    <scope>NUCLEOTIDE SEQUENCE [LARGE SCALE GENOMIC DNA]</scope>
    <source>
        <strain evidence="5 6">RN42</strain>
    </source>
</reference>
<evidence type="ECO:0000256" key="4">
    <source>
        <dbReference type="ARBA" id="ARBA00049426"/>
    </source>
</evidence>
<dbReference type="STRING" id="1160509.A0A3N4IBH4"/>
<keyword evidence="3" id="KW-0119">Carbohydrate metabolism</keyword>
<dbReference type="OrthoDB" id="4664297at2759"/>
<dbReference type="EMBL" id="ML119664">
    <property type="protein sequence ID" value="RPA83433.1"/>
    <property type="molecule type" value="Genomic_DNA"/>
</dbReference>
<evidence type="ECO:0000313" key="6">
    <source>
        <dbReference type="Proteomes" id="UP000275078"/>
    </source>
</evidence>
<dbReference type="PANTHER" id="PTHR31268:SF32">
    <property type="entry name" value="GALACTINOL--SUCROSE GALACTOSYLTRANSFERASE 2-RELATED"/>
    <property type="match status" value="1"/>
</dbReference>
<dbReference type="Proteomes" id="UP000275078">
    <property type="component" value="Unassembled WGS sequence"/>
</dbReference>
<gene>
    <name evidence="5" type="ORF">BJ508DRAFT_207155</name>
</gene>
<dbReference type="InterPro" id="IPR008811">
    <property type="entry name" value="Glycosyl_hydrolases_36"/>
</dbReference>
<organism evidence="5 6">
    <name type="scientific">Ascobolus immersus RN42</name>
    <dbReference type="NCBI Taxonomy" id="1160509"/>
    <lineage>
        <taxon>Eukaryota</taxon>
        <taxon>Fungi</taxon>
        <taxon>Dikarya</taxon>
        <taxon>Ascomycota</taxon>
        <taxon>Pezizomycotina</taxon>
        <taxon>Pezizomycetes</taxon>
        <taxon>Pezizales</taxon>
        <taxon>Ascobolaceae</taxon>
        <taxon>Ascobolus</taxon>
    </lineage>
</organism>
<dbReference type="InterPro" id="IPR013785">
    <property type="entry name" value="Aldolase_TIM"/>
</dbReference>
<dbReference type="GO" id="GO:0047274">
    <property type="term" value="F:galactinol-sucrose galactosyltransferase activity"/>
    <property type="evidence" value="ECO:0007669"/>
    <property type="project" value="UniProtKB-EC"/>
</dbReference>
<evidence type="ECO:0000313" key="5">
    <source>
        <dbReference type="EMBL" id="RPA83433.1"/>
    </source>
</evidence>
<evidence type="ECO:0000256" key="3">
    <source>
        <dbReference type="ARBA" id="ARBA00023277"/>
    </source>
</evidence>
<dbReference type="Gene3D" id="3.20.20.70">
    <property type="entry name" value="Aldolase class I"/>
    <property type="match status" value="1"/>
</dbReference>
<dbReference type="GO" id="GO:0004557">
    <property type="term" value="F:alpha-galactosidase activity"/>
    <property type="evidence" value="ECO:0007669"/>
    <property type="project" value="UniProtKB-EC"/>
</dbReference>
<dbReference type="Pfam" id="PF05691">
    <property type="entry name" value="Raffinose_syn"/>
    <property type="match status" value="1"/>
</dbReference>
<dbReference type="PANTHER" id="PTHR31268">
    <property type="match status" value="1"/>
</dbReference>
<dbReference type="AlphaFoldDB" id="A0A3N4IBH4"/>